<dbReference type="Pfam" id="PF00534">
    <property type="entry name" value="Glycos_transf_1"/>
    <property type="match status" value="1"/>
</dbReference>
<evidence type="ECO:0000259" key="1">
    <source>
        <dbReference type="Pfam" id="PF00534"/>
    </source>
</evidence>
<dbReference type="RefSeq" id="WP_035637984.1">
    <property type="nucleotide sequence ID" value="NZ_CP017479.1"/>
</dbReference>
<name>A0AAC9I628_9FLAO</name>
<gene>
    <name evidence="3" type="ORF">EM308_08700</name>
</gene>
<sequence>MILSHKKKKIALIGYRLSGGGSDKVMANLSLFLQSQGYEIDIIIVLDEVSYPYAGKLVNLGLLKNKFNGFFNKMVRLGALCNYLQTNRFDFIIDFRFRTKIIQELILARLIYNVKTIFTVHSFLIDHYMPNNSWLTRLMYNHCLANVALGDEMKLYIEKSHQLKNVVAIPNSINIEEILQKQDENIDFDFEFVLAVGQYENDIKQFDKLIETYSKSVLSQKQIHLVIVGNGDESRLKEIISKNNVSNFIHLLGYQNNPFKFMKRARFLVLCSKNEGFPNVILESLACKTPVVSFDCDFGPRDMITNFKNGILVENQNWGKLIEAMNQLVLEEVLYQKLKENTFESIAPFHLEKVGALWLNLLNE</sequence>
<dbReference type="KEGG" id="fgl:EM308_08700"/>
<dbReference type="Pfam" id="PF13439">
    <property type="entry name" value="Glyco_transf_4"/>
    <property type="match status" value="1"/>
</dbReference>
<keyword evidence="4" id="KW-1185">Reference proteome</keyword>
<dbReference type="InterPro" id="IPR028098">
    <property type="entry name" value="Glyco_trans_4-like_N"/>
</dbReference>
<dbReference type="AlphaFoldDB" id="A0AAC9I628"/>
<evidence type="ECO:0008006" key="5">
    <source>
        <dbReference type="Google" id="ProtNLM"/>
    </source>
</evidence>
<evidence type="ECO:0000313" key="3">
    <source>
        <dbReference type="EMBL" id="AOW09573.1"/>
    </source>
</evidence>
<organism evidence="3 4">
    <name type="scientific">Flavobacterium gilvum</name>
    <dbReference type="NCBI Taxonomy" id="1492737"/>
    <lineage>
        <taxon>Bacteria</taxon>
        <taxon>Pseudomonadati</taxon>
        <taxon>Bacteroidota</taxon>
        <taxon>Flavobacteriia</taxon>
        <taxon>Flavobacteriales</taxon>
        <taxon>Flavobacteriaceae</taxon>
        <taxon>Flavobacterium</taxon>
    </lineage>
</organism>
<dbReference type="Proteomes" id="UP000175968">
    <property type="component" value="Chromosome"/>
</dbReference>
<evidence type="ECO:0000259" key="2">
    <source>
        <dbReference type="Pfam" id="PF13439"/>
    </source>
</evidence>
<reference evidence="3 4" key="1">
    <citation type="submission" date="2016-10" db="EMBL/GenBank/DDBJ databases">
        <title>Flavobacterium gilvum sp. nov., isolated from stream water.</title>
        <authorList>
            <person name="Shin S.-K."/>
            <person name="Cho Y.-J."/>
            <person name="Yi H."/>
        </authorList>
    </citation>
    <scope>NUCLEOTIDE SEQUENCE [LARGE SCALE GENOMIC DNA]</scope>
    <source>
        <strain evidence="3 4">EM1308</strain>
    </source>
</reference>
<dbReference type="Gene3D" id="3.40.50.2000">
    <property type="entry name" value="Glycogen Phosphorylase B"/>
    <property type="match status" value="2"/>
</dbReference>
<feature type="domain" description="Glycosyltransferase subfamily 4-like N-terminal" evidence="2">
    <location>
        <begin position="20"/>
        <end position="176"/>
    </location>
</feature>
<dbReference type="PANTHER" id="PTHR12526">
    <property type="entry name" value="GLYCOSYLTRANSFERASE"/>
    <property type="match status" value="1"/>
</dbReference>
<proteinExistence type="predicted"/>
<accession>A0AAC9I628</accession>
<dbReference type="CDD" id="cd03811">
    <property type="entry name" value="GT4_GT28_WabH-like"/>
    <property type="match status" value="1"/>
</dbReference>
<evidence type="ECO:0000313" key="4">
    <source>
        <dbReference type="Proteomes" id="UP000175968"/>
    </source>
</evidence>
<dbReference type="InterPro" id="IPR001296">
    <property type="entry name" value="Glyco_trans_1"/>
</dbReference>
<dbReference type="GO" id="GO:0016757">
    <property type="term" value="F:glycosyltransferase activity"/>
    <property type="evidence" value="ECO:0007669"/>
    <property type="project" value="InterPro"/>
</dbReference>
<protein>
    <recommendedName>
        <fullName evidence="5">Glycosyltransferase</fullName>
    </recommendedName>
</protein>
<feature type="domain" description="Glycosyl transferase family 1" evidence="1">
    <location>
        <begin position="180"/>
        <end position="342"/>
    </location>
</feature>
<dbReference type="SUPFAM" id="SSF53756">
    <property type="entry name" value="UDP-Glycosyltransferase/glycogen phosphorylase"/>
    <property type="match status" value="1"/>
</dbReference>
<dbReference type="EMBL" id="CP017479">
    <property type="protein sequence ID" value="AOW09573.1"/>
    <property type="molecule type" value="Genomic_DNA"/>
</dbReference>